<dbReference type="EMBL" id="ASPP01005307">
    <property type="protein sequence ID" value="ETO30793.1"/>
    <property type="molecule type" value="Genomic_DNA"/>
</dbReference>
<protein>
    <recommendedName>
        <fullName evidence="10">Endoplasmic reticulum-based factor for assembly of V-ATPase</fullName>
    </recommendedName>
</protein>
<keyword evidence="9" id="KW-1185">Reference proteome</keyword>
<feature type="transmembrane region" description="Helical" evidence="7">
    <location>
        <begin position="124"/>
        <end position="146"/>
    </location>
</feature>
<dbReference type="PANTHER" id="PTHR31394:SF1">
    <property type="entry name" value="TRANSMEMBRANE PROTEIN 199"/>
    <property type="match status" value="1"/>
</dbReference>
<evidence type="ECO:0000256" key="2">
    <source>
        <dbReference type="ARBA" id="ARBA00022692"/>
    </source>
</evidence>
<accession>X6NY36</accession>
<evidence type="ECO:0000256" key="7">
    <source>
        <dbReference type="SAM" id="Phobius"/>
    </source>
</evidence>
<evidence type="ECO:0000256" key="4">
    <source>
        <dbReference type="ARBA" id="ARBA00022989"/>
    </source>
</evidence>
<proteinExistence type="predicted"/>
<keyword evidence="2 7" id="KW-0812">Transmembrane</keyword>
<dbReference type="InterPro" id="IPR021013">
    <property type="entry name" value="ATPase_Vma12"/>
</dbReference>
<dbReference type="PANTHER" id="PTHR31394">
    <property type="entry name" value="TRANSMEMBRANE PROTEIN 199"/>
    <property type="match status" value="1"/>
</dbReference>
<evidence type="ECO:0000256" key="3">
    <source>
        <dbReference type="ARBA" id="ARBA00022824"/>
    </source>
</evidence>
<keyword evidence="3" id="KW-0256">Endoplasmic reticulum</keyword>
<evidence type="ECO:0008006" key="10">
    <source>
        <dbReference type="Google" id="ProtNLM"/>
    </source>
</evidence>
<evidence type="ECO:0000313" key="9">
    <source>
        <dbReference type="Proteomes" id="UP000023152"/>
    </source>
</evidence>
<comment type="subcellular location">
    <subcellularLocation>
        <location evidence="1">Endoplasmic reticulum membrane</location>
        <topology evidence="1">Multi-pass membrane protein</topology>
    </subcellularLocation>
</comment>
<evidence type="ECO:0000313" key="8">
    <source>
        <dbReference type="EMBL" id="ETO30793.1"/>
    </source>
</evidence>
<keyword evidence="5 7" id="KW-0472">Membrane</keyword>
<feature type="region of interest" description="Disordered" evidence="6">
    <location>
        <begin position="180"/>
        <end position="199"/>
    </location>
</feature>
<dbReference type="Pfam" id="PF11712">
    <property type="entry name" value="Vma12"/>
    <property type="match status" value="1"/>
</dbReference>
<reference evidence="8 9" key="1">
    <citation type="journal article" date="2013" name="Curr. Biol.">
        <title>The Genome of the Foraminiferan Reticulomyxa filosa.</title>
        <authorList>
            <person name="Glockner G."/>
            <person name="Hulsmann N."/>
            <person name="Schleicher M."/>
            <person name="Noegel A.A."/>
            <person name="Eichinger L."/>
            <person name="Gallinger C."/>
            <person name="Pawlowski J."/>
            <person name="Sierra R."/>
            <person name="Euteneuer U."/>
            <person name="Pillet L."/>
            <person name="Moustafa A."/>
            <person name="Platzer M."/>
            <person name="Groth M."/>
            <person name="Szafranski K."/>
            <person name="Schliwa M."/>
        </authorList>
    </citation>
    <scope>NUCLEOTIDE SEQUENCE [LARGE SCALE GENOMIC DNA]</scope>
</reference>
<dbReference type="GO" id="GO:0070072">
    <property type="term" value="P:vacuolar proton-transporting V-type ATPase complex assembly"/>
    <property type="evidence" value="ECO:0007669"/>
    <property type="project" value="InterPro"/>
</dbReference>
<dbReference type="GO" id="GO:0005789">
    <property type="term" value="C:endoplasmic reticulum membrane"/>
    <property type="evidence" value="ECO:0007669"/>
    <property type="project" value="UniProtKB-SubCell"/>
</dbReference>
<name>X6NY36_RETFI</name>
<comment type="caution">
    <text evidence="8">The sequence shown here is derived from an EMBL/GenBank/DDBJ whole genome shotgun (WGS) entry which is preliminary data.</text>
</comment>
<organism evidence="8 9">
    <name type="scientific">Reticulomyxa filosa</name>
    <dbReference type="NCBI Taxonomy" id="46433"/>
    <lineage>
        <taxon>Eukaryota</taxon>
        <taxon>Sar</taxon>
        <taxon>Rhizaria</taxon>
        <taxon>Retaria</taxon>
        <taxon>Foraminifera</taxon>
        <taxon>Monothalamids</taxon>
        <taxon>Reticulomyxidae</taxon>
        <taxon>Reticulomyxa</taxon>
    </lineage>
</organism>
<feature type="transmembrane region" description="Helical" evidence="7">
    <location>
        <begin position="152"/>
        <end position="174"/>
    </location>
</feature>
<keyword evidence="4 7" id="KW-1133">Transmembrane helix</keyword>
<evidence type="ECO:0000256" key="6">
    <source>
        <dbReference type="SAM" id="MobiDB-lite"/>
    </source>
</evidence>
<dbReference type="Proteomes" id="UP000023152">
    <property type="component" value="Unassembled WGS sequence"/>
</dbReference>
<dbReference type="AlphaFoldDB" id="X6NY36"/>
<gene>
    <name evidence="8" type="ORF">RFI_06319</name>
</gene>
<evidence type="ECO:0000256" key="5">
    <source>
        <dbReference type="ARBA" id="ARBA00023136"/>
    </source>
</evidence>
<sequence>MSSPNILNFVPSAAFKNAVAKCMELLSEKNENLRLNEHQTTQKYYCHELLHESDFCVPTAKSIKEKAGKSKEQLQFEEHLLQLRSKQDQREYEKLTTYHADNAKAGTGHVGKDFAEAFKESTQALHLIIVLVGSFFVFYYLSHHFFQHTPGMNIVCGCVGLLLGVLVDIFLLIARQEKEERSAKKTPQKKEVIHKLKTS</sequence>
<evidence type="ECO:0000256" key="1">
    <source>
        <dbReference type="ARBA" id="ARBA00004477"/>
    </source>
</evidence>